<dbReference type="AlphaFoldDB" id="A0A9D4UFL7"/>
<dbReference type="OrthoDB" id="5971719at2759"/>
<keyword evidence="5" id="KW-1185">Reference proteome</keyword>
<evidence type="ECO:0000256" key="1">
    <source>
        <dbReference type="ARBA" id="ARBA00010020"/>
    </source>
</evidence>
<reference evidence="4" key="1">
    <citation type="submission" date="2021-01" db="EMBL/GenBank/DDBJ databases">
        <title>Adiantum capillus-veneris genome.</title>
        <authorList>
            <person name="Fang Y."/>
            <person name="Liao Q."/>
        </authorList>
    </citation>
    <scope>NUCLEOTIDE SEQUENCE</scope>
    <source>
        <strain evidence="4">H3</strain>
        <tissue evidence="4">Leaf</tissue>
    </source>
</reference>
<organism evidence="4 5">
    <name type="scientific">Adiantum capillus-veneris</name>
    <name type="common">Maidenhair fern</name>
    <dbReference type="NCBI Taxonomy" id="13818"/>
    <lineage>
        <taxon>Eukaryota</taxon>
        <taxon>Viridiplantae</taxon>
        <taxon>Streptophyta</taxon>
        <taxon>Embryophyta</taxon>
        <taxon>Tracheophyta</taxon>
        <taxon>Polypodiopsida</taxon>
        <taxon>Polypodiidae</taxon>
        <taxon>Polypodiales</taxon>
        <taxon>Pteridineae</taxon>
        <taxon>Pteridaceae</taxon>
        <taxon>Vittarioideae</taxon>
        <taxon>Adiantum</taxon>
    </lineage>
</organism>
<dbReference type="Gene3D" id="6.10.140.1620">
    <property type="match status" value="1"/>
</dbReference>
<comment type="function">
    <text evidence="2">Involved in regulation of actin and microtubule organization. Part of a WAVE complex that activates the Arp2/3 complex.</text>
</comment>
<gene>
    <name evidence="4" type="ORF">GOP47_0017443</name>
</gene>
<evidence type="ECO:0000313" key="5">
    <source>
        <dbReference type="Proteomes" id="UP000886520"/>
    </source>
</evidence>
<comment type="caution">
    <text evidence="4">The sequence shown here is derived from an EMBL/GenBank/DDBJ whole genome shotgun (WGS) entry which is preliminary data.</text>
</comment>
<feature type="region of interest" description="Disordered" evidence="3">
    <location>
        <begin position="160"/>
        <end position="184"/>
    </location>
</feature>
<name>A0A9D4UFL7_ADICA</name>
<dbReference type="InterPro" id="IPR028457">
    <property type="entry name" value="ABI"/>
</dbReference>
<proteinExistence type="inferred from homology"/>
<evidence type="ECO:0000256" key="2">
    <source>
        <dbReference type="ARBA" id="ARBA00025223"/>
    </source>
</evidence>
<sequence length="255" mass="28602">MKTKLKLNFSTQDTVLRSPLPFRIFENLKDYSVKALVNAVDHVGTVAAKLDDLLSKRTKEMSILEFNMSRVTQQLQAYHDSTICEGLNHYQNARRRPRYGLHYALSEQPVGEGSTYIEKECTMAQNMSLPGNLGQRQDDTASDSNARRSLLWHLTSETPLISSSSTPTGPHGPNVVNRSTLSNSRSDKKLQGFLTRSLSGGQFSSSKLSPSPSILNTIQEPVQFSFRDYVYDDEARACFFVCLKELMLLLEAKVT</sequence>
<protein>
    <submittedName>
        <fullName evidence="4">Uncharacterized protein</fullName>
    </submittedName>
</protein>
<accession>A0A9D4UFL7</accession>
<evidence type="ECO:0000313" key="4">
    <source>
        <dbReference type="EMBL" id="KAI5066915.1"/>
    </source>
</evidence>
<evidence type="ECO:0000256" key="3">
    <source>
        <dbReference type="SAM" id="MobiDB-lite"/>
    </source>
</evidence>
<dbReference type="PANTHER" id="PTHR10460:SF0">
    <property type="entry name" value="ABELSON INTERACTING PROTEIN, ISOFORM D"/>
    <property type="match status" value="1"/>
</dbReference>
<comment type="similarity">
    <text evidence="1">Belongs to the ABI family.</text>
</comment>
<dbReference type="PANTHER" id="PTHR10460">
    <property type="entry name" value="ABL INTERACTOR FAMILY MEMBER"/>
    <property type="match status" value="1"/>
</dbReference>
<dbReference type="EMBL" id="JABFUD020000017">
    <property type="protein sequence ID" value="KAI5066915.1"/>
    <property type="molecule type" value="Genomic_DNA"/>
</dbReference>
<dbReference type="Proteomes" id="UP000886520">
    <property type="component" value="Chromosome 17"/>
</dbReference>